<dbReference type="SUPFAM" id="SSF54909">
    <property type="entry name" value="Dimeric alpha+beta barrel"/>
    <property type="match status" value="1"/>
</dbReference>
<name>A0AAE0I3C2_9PEZI</name>
<dbReference type="Pfam" id="PF03992">
    <property type="entry name" value="ABM"/>
    <property type="match status" value="1"/>
</dbReference>
<dbReference type="PANTHER" id="PTHR40624:SF1">
    <property type="entry name" value="BIOSYNTHESIS MONOOXYGENASE, PUTATIVE (AFU_ORTHOLOGUE AFUA_1G12025)-RELATED"/>
    <property type="match status" value="1"/>
</dbReference>
<evidence type="ECO:0000313" key="2">
    <source>
        <dbReference type="EMBL" id="KAK3317397.1"/>
    </source>
</evidence>
<dbReference type="PANTHER" id="PTHR40624">
    <property type="entry name" value="BIOSYNTHESIS MONOOXYGENASE, PUTATIVE (AFU_ORTHOLOGUE AFUA_1G12025)-RELATED"/>
    <property type="match status" value="1"/>
</dbReference>
<reference evidence="2" key="2">
    <citation type="submission" date="2023-06" db="EMBL/GenBank/DDBJ databases">
        <authorList>
            <consortium name="Lawrence Berkeley National Laboratory"/>
            <person name="Haridas S."/>
            <person name="Hensen N."/>
            <person name="Bonometti L."/>
            <person name="Westerberg I."/>
            <person name="Brannstrom I.O."/>
            <person name="Guillou S."/>
            <person name="Cros-Aarteil S."/>
            <person name="Calhoun S."/>
            <person name="Kuo A."/>
            <person name="Mondo S."/>
            <person name="Pangilinan J."/>
            <person name="Riley R."/>
            <person name="Labutti K."/>
            <person name="Andreopoulos B."/>
            <person name="Lipzen A."/>
            <person name="Chen C."/>
            <person name="Yanf M."/>
            <person name="Daum C."/>
            <person name="Ng V."/>
            <person name="Clum A."/>
            <person name="Steindorff A."/>
            <person name="Ohm R."/>
            <person name="Martin F."/>
            <person name="Silar P."/>
            <person name="Natvig D."/>
            <person name="Lalanne C."/>
            <person name="Gautier V."/>
            <person name="Ament-Velasquez S.L."/>
            <person name="Kruys A."/>
            <person name="Hutchinson M.I."/>
            <person name="Powell A.J."/>
            <person name="Barry K."/>
            <person name="Miller A.N."/>
            <person name="Grigoriev I.V."/>
            <person name="Debuchy R."/>
            <person name="Gladieux P."/>
            <person name="Thoren M.H."/>
            <person name="Johannesson H."/>
        </authorList>
    </citation>
    <scope>NUCLEOTIDE SEQUENCE</scope>
    <source>
        <strain evidence="2">SMH4131-1</strain>
    </source>
</reference>
<organism evidence="2 3">
    <name type="scientific">Cercophora scortea</name>
    <dbReference type="NCBI Taxonomy" id="314031"/>
    <lineage>
        <taxon>Eukaryota</taxon>
        <taxon>Fungi</taxon>
        <taxon>Dikarya</taxon>
        <taxon>Ascomycota</taxon>
        <taxon>Pezizomycotina</taxon>
        <taxon>Sordariomycetes</taxon>
        <taxon>Sordariomycetidae</taxon>
        <taxon>Sordariales</taxon>
        <taxon>Lasiosphaeriaceae</taxon>
        <taxon>Cercophora</taxon>
    </lineage>
</organism>
<dbReference type="InterPro" id="IPR011008">
    <property type="entry name" value="Dimeric_a/b-barrel"/>
</dbReference>
<keyword evidence="3" id="KW-1185">Reference proteome</keyword>
<dbReference type="AlphaFoldDB" id="A0AAE0I3C2"/>
<comment type="caution">
    <text evidence="2">The sequence shown here is derived from an EMBL/GenBank/DDBJ whole genome shotgun (WGS) entry which is preliminary data.</text>
</comment>
<dbReference type="Gene3D" id="3.30.70.100">
    <property type="match status" value="1"/>
</dbReference>
<evidence type="ECO:0000259" key="1">
    <source>
        <dbReference type="Pfam" id="PF03992"/>
    </source>
</evidence>
<evidence type="ECO:0000313" key="3">
    <source>
        <dbReference type="Proteomes" id="UP001286456"/>
    </source>
</evidence>
<dbReference type="InterPro" id="IPR007138">
    <property type="entry name" value="ABM_dom"/>
</dbReference>
<reference evidence="2" key="1">
    <citation type="journal article" date="2023" name="Mol. Phylogenet. Evol.">
        <title>Genome-scale phylogeny and comparative genomics of the fungal order Sordariales.</title>
        <authorList>
            <person name="Hensen N."/>
            <person name="Bonometti L."/>
            <person name="Westerberg I."/>
            <person name="Brannstrom I.O."/>
            <person name="Guillou S."/>
            <person name="Cros-Aarteil S."/>
            <person name="Calhoun S."/>
            <person name="Haridas S."/>
            <person name="Kuo A."/>
            <person name="Mondo S."/>
            <person name="Pangilinan J."/>
            <person name="Riley R."/>
            <person name="LaButti K."/>
            <person name="Andreopoulos B."/>
            <person name="Lipzen A."/>
            <person name="Chen C."/>
            <person name="Yan M."/>
            <person name="Daum C."/>
            <person name="Ng V."/>
            <person name="Clum A."/>
            <person name="Steindorff A."/>
            <person name="Ohm R.A."/>
            <person name="Martin F."/>
            <person name="Silar P."/>
            <person name="Natvig D.O."/>
            <person name="Lalanne C."/>
            <person name="Gautier V."/>
            <person name="Ament-Velasquez S.L."/>
            <person name="Kruys A."/>
            <person name="Hutchinson M.I."/>
            <person name="Powell A.J."/>
            <person name="Barry K."/>
            <person name="Miller A.N."/>
            <person name="Grigoriev I.V."/>
            <person name="Debuchy R."/>
            <person name="Gladieux P."/>
            <person name="Hiltunen Thoren M."/>
            <person name="Johannesson H."/>
        </authorList>
    </citation>
    <scope>NUCLEOTIDE SEQUENCE</scope>
    <source>
        <strain evidence="2">SMH4131-1</strain>
    </source>
</reference>
<protein>
    <recommendedName>
        <fullName evidence="1">ABM domain-containing protein</fullName>
    </recommendedName>
</protein>
<accession>A0AAE0I3C2</accession>
<feature type="domain" description="ABM" evidence="1">
    <location>
        <begin position="9"/>
        <end position="82"/>
    </location>
</feature>
<sequence length="245" mass="26877">MGRHLLITKYLMVDTAARDKLMDIMTNISKSVAANEPDVLRYALLIPTDDDDRKTMYSIEEYIDDQVFQTHLATTEVKNMFAWVSSAPGQVFAPVGGVVCDRLDIHLDVPALGFVRPSLARHADPCIVVEEVEYEKDRIKETLPGWRAVVEAARDKEIGTLMLGVYPYHRDAFAGEGGGQAVGSEKLFVVGAYESEEYWRDVHGGLGESLEGVTAATVQGRIGHERAVMKMKGGFLVRDSGAGSG</sequence>
<gene>
    <name evidence="2" type="ORF">B0T19DRAFT_291080</name>
</gene>
<proteinExistence type="predicted"/>
<dbReference type="Proteomes" id="UP001286456">
    <property type="component" value="Unassembled WGS sequence"/>
</dbReference>
<dbReference type="EMBL" id="JAUEPO010000007">
    <property type="protein sequence ID" value="KAK3317397.1"/>
    <property type="molecule type" value="Genomic_DNA"/>
</dbReference>